<feature type="non-terminal residue" evidence="1">
    <location>
        <position position="90"/>
    </location>
</feature>
<dbReference type="EMBL" id="JANBTX010000486">
    <property type="protein sequence ID" value="KAJ2682069.1"/>
    <property type="molecule type" value="Genomic_DNA"/>
</dbReference>
<organism evidence="1 2">
    <name type="scientific">Coemansia spiralis</name>
    <dbReference type="NCBI Taxonomy" id="417178"/>
    <lineage>
        <taxon>Eukaryota</taxon>
        <taxon>Fungi</taxon>
        <taxon>Fungi incertae sedis</taxon>
        <taxon>Zoopagomycota</taxon>
        <taxon>Kickxellomycotina</taxon>
        <taxon>Kickxellomycetes</taxon>
        <taxon>Kickxellales</taxon>
        <taxon>Kickxellaceae</taxon>
        <taxon>Coemansia</taxon>
    </lineage>
</organism>
<comment type="caution">
    <text evidence="1">The sequence shown here is derived from an EMBL/GenBank/DDBJ whole genome shotgun (WGS) entry which is preliminary data.</text>
</comment>
<gene>
    <name evidence="1" type="ORF">IWW39_006141</name>
</gene>
<keyword evidence="2" id="KW-1185">Reference proteome</keyword>
<evidence type="ECO:0000313" key="2">
    <source>
        <dbReference type="Proteomes" id="UP001151516"/>
    </source>
</evidence>
<sequence length="90" mass="10185">MVAYNARVLNSTNATVQYVDNDDIVHNLSFSRNDLDTHTVNDLLEMLQKGRDEWQDTFYGGSDYIRDAISTYSLAMGQFTITVSHVKGGY</sequence>
<reference evidence="1" key="1">
    <citation type="submission" date="2022-07" db="EMBL/GenBank/DDBJ databases">
        <title>Phylogenomic reconstructions and comparative analyses of Kickxellomycotina fungi.</title>
        <authorList>
            <person name="Reynolds N.K."/>
            <person name="Stajich J.E."/>
            <person name="Barry K."/>
            <person name="Grigoriev I.V."/>
            <person name="Crous P."/>
            <person name="Smith M.E."/>
        </authorList>
    </citation>
    <scope>NUCLEOTIDE SEQUENCE</scope>
    <source>
        <strain evidence="1">CBS 109367</strain>
    </source>
</reference>
<dbReference type="AlphaFoldDB" id="A0A9W8L209"/>
<evidence type="ECO:0000313" key="1">
    <source>
        <dbReference type="EMBL" id="KAJ2682069.1"/>
    </source>
</evidence>
<proteinExistence type="predicted"/>
<protein>
    <submittedName>
        <fullName evidence="1">Uncharacterized protein</fullName>
    </submittedName>
</protein>
<dbReference type="Proteomes" id="UP001151516">
    <property type="component" value="Unassembled WGS sequence"/>
</dbReference>
<name>A0A9W8L209_9FUNG</name>
<accession>A0A9W8L209</accession>
<dbReference type="OrthoDB" id="5731673at2759"/>